<accession>A0AAD9QZK2</accession>
<name>A0AAD9QZK2_ACRCE</name>
<feature type="binding site" evidence="2">
    <location>
        <position position="55"/>
    </location>
    <ligand>
        <name>phosphate</name>
        <dbReference type="ChEBI" id="CHEBI:43474"/>
    </ligand>
</feature>
<evidence type="ECO:0000259" key="3">
    <source>
        <dbReference type="Pfam" id="PF01048"/>
    </source>
</evidence>
<protein>
    <submittedName>
        <fullName evidence="4">Uridine phosphorylase 1</fullName>
    </submittedName>
</protein>
<evidence type="ECO:0000313" key="4">
    <source>
        <dbReference type="EMBL" id="KAK2570237.1"/>
    </source>
</evidence>
<organism evidence="4 5">
    <name type="scientific">Acropora cervicornis</name>
    <name type="common">Staghorn coral</name>
    <dbReference type="NCBI Taxonomy" id="6130"/>
    <lineage>
        <taxon>Eukaryota</taxon>
        <taxon>Metazoa</taxon>
        <taxon>Cnidaria</taxon>
        <taxon>Anthozoa</taxon>
        <taxon>Hexacorallia</taxon>
        <taxon>Scleractinia</taxon>
        <taxon>Astrocoeniina</taxon>
        <taxon>Acroporidae</taxon>
        <taxon>Acropora</taxon>
    </lineage>
</organism>
<feature type="binding site" evidence="2">
    <location>
        <position position="158"/>
    </location>
    <ligand>
        <name>substrate</name>
    </ligand>
</feature>
<dbReference type="Gene3D" id="3.40.50.1580">
    <property type="entry name" value="Nucleoside phosphorylase domain"/>
    <property type="match status" value="1"/>
</dbReference>
<comment type="caution">
    <text evidence="4">The sequence shown here is derived from an EMBL/GenBank/DDBJ whole genome shotgun (WGS) entry which is preliminary data.</text>
</comment>
<dbReference type="PANTHER" id="PTHR43691:SF11">
    <property type="entry name" value="FI09636P-RELATED"/>
    <property type="match status" value="1"/>
</dbReference>
<dbReference type="GO" id="GO:0006218">
    <property type="term" value="P:uridine catabolic process"/>
    <property type="evidence" value="ECO:0007669"/>
    <property type="project" value="TreeGrafter"/>
</dbReference>
<dbReference type="SUPFAM" id="SSF53167">
    <property type="entry name" value="Purine and uridine phosphorylases"/>
    <property type="match status" value="1"/>
</dbReference>
<evidence type="ECO:0000256" key="1">
    <source>
        <dbReference type="ARBA" id="ARBA00010456"/>
    </source>
</evidence>
<keyword evidence="5" id="KW-1185">Reference proteome</keyword>
<dbReference type="GO" id="GO:0009166">
    <property type="term" value="P:nucleotide catabolic process"/>
    <property type="evidence" value="ECO:0007669"/>
    <property type="project" value="InterPro"/>
</dbReference>
<evidence type="ECO:0000313" key="5">
    <source>
        <dbReference type="Proteomes" id="UP001249851"/>
    </source>
</evidence>
<feature type="non-terminal residue" evidence="4">
    <location>
        <position position="1"/>
    </location>
</feature>
<dbReference type="InterPro" id="IPR000845">
    <property type="entry name" value="Nucleoside_phosphorylase_d"/>
</dbReference>
<dbReference type="AlphaFoldDB" id="A0AAD9QZK2"/>
<dbReference type="PANTHER" id="PTHR43691">
    <property type="entry name" value="URIDINE PHOSPHORYLASE"/>
    <property type="match status" value="1"/>
</dbReference>
<proteinExistence type="inferred from homology"/>
<reference evidence="4" key="2">
    <citation type="journal article" date="2023" name="Science">
        <title>Genomic signatures of disease resistance in endangered staghorn corals.</title>
        <authorList>
            <person name="Vollmer S.V."/>
            <person name="Selwyn J.D."/>
            <person name="Despard B.A."/>
            <person name="Roesel C.L."/>
        </authorList>
    </citation>
    <scope>NUCLEOTIDE SEQUENCE</scope>
    <source>
        <strain evidence="4">K2</strain>
    </source>
</reference>
<dbReference type="Proteomes" id="UP001249851">
    <property type="component" value="Unassembled WGS sequence"/>
</dbReference>
<feature type="domain" description="Nucleoside phosphorylase" evidence="3">
    <location>
        <begin position="17"/>
        <end position="243"/>
    </location>
</feature>
<dbReference type="CDD" id="cd17763">
    <property type="entry name" value="UP_hUPP-like"/>
    <property type="match status" value="1"/>
</dbReference>
<dbReference type="GO" id="GO:0004850">
    <property type="term" value="F:uridine phosphorylase activity"/>
    <property type="evidence" value="ECO:0007669"/>
    <property type="project" value="InterPro"/>
</dbReference>
<dbReference type="EMBL" id="JARQWQ010000008">
    <property type="protein sequence ID" value="KAK2570237.1"/>
    <property type="molecule type" value="Genomic_DNA"/>
</dbReference>
<evidence type="ECO:0000256" key="2">
    <source>
        <dbReference type="PIRSR" id="PIRSR610059-50"/>
    </source>
</evidence>
<reference evidence="4" key="1">
    <citation type="journal article" date="2023" name="G3 (Bethesda)">
        <title>Whole genome assembly and annotation of the endangered Caribbean coral Acropora cervicornis.</title>
        <authorList>
            <person name="Selwyn J.D."/>
            <person name="Vollmer S.V."/>
        </authorList>
    </citation>
    <scope>NUCLEOTIDE SEQUENCE</scope>
    <source>
        <strain evidence="4">K2</strain>
    </source>
</reference>
<sequence length="250" mass="28003">MDSTFVCTDLLVTVLFVCMGGSASRLKWFAKFIQDELKDFLNSEKEPYNMAKSDRYVLYKVGPVLAVNHGIGVPSLMVILHEILKLLHYSGAQDVKFFRIGTSGGLGLEPGTVVITRRAVNALLEPVNEQQLLDCSEDLPTAFGDTMCTDDFYEGQGRIDGAFCDYKEDDKKEFLQKIHDAGVRNIEMESVCFAAMCNRAHVPAAILCVTLVDRLKGDQITLPKEQKEDFEMRPAKLVAKFIKKSLEQHN</sequence>
<dbReference type="InterPro" id="IPR010059">
    <property type="entry name" value="Uridine_phosphorylase_euk"/>
</dbReference>
<feature type="binding site" evidence="2">
    <location>
        <position position="156"/>
    </location>
    <ligand>
        <name>substrate</name>
    </ligand>
</feature>
<feature type="binding site" evidence="2">
    <location>
        <begin position="99"/>
        <end position="102"/>
    </location>
    <ligand>
        <name>phosphate</name>
        <dbReference type="ChEBI" id="CHEBI:43474"/>
    </ligand>
</feature>
<comment type="similarity">
    <text evidence="1">Belongs to the PNP/UDP phosphorylase family.</text>
</comment>
<dbReference type="GO" id="GO:0005829">
    <property type="term" value="C:cytosol"/>
    <property type="evidence" value="ECO:0007669"/>
    <property type="project" value="TreeGrafter"/>
</dbReference>
<dbReference type="InterPro" id="IPR035994">
    <property type="entry name" value="Nucleoside_phosphorylase_sf"/>
</dbReference>
<gene>
    <name evidence="4" type="ORF">P5673_005017</name>
</gene>
<dbReference type="Pfam" id="PF01048">
    <property type="entry name" value="PNP_UDP_1"/>
    <property type="match status" value="1"/>
</dbReference>